<organism evidence="1">
    <name type="scientific">Anguilla anguilla</name>
    <name type="common">European freshwater eel</name>
    <name type="synonym">Muraena anguilla</name>
    <dbReference type="NCBI Taxonomy" id="7936"/>
    <lineage>
        <taxon>Eukaryota</taxon>
        <taxon>Metazoa</taxon>
        <taxon>Chordata</taxon>
        <taxon>Craniata</taxon>
        <taxon>Vertebrata</taxon>
        <taxon>Euteleostomi</taxon>
        <taxon>Actinopterygii</taxon>
        <taxon>Neopterygii</taxon>
        <taxon>Teleostei</taxon>
        <taxon>Anguilliformes</taxon>
        <taxon>Anguillidae</taxon>
        <taxon>Anguilla</taxon>
    </lineage>
</organism>
<reference evidence="1" key="1">
    <citation type="submission" date="2014-11" db="EMBL/GenBank/DDBJ databases">
        <authorList>
            <person name="Amaro Gonzalez C."/>
        </authorList>
    </citation>
    <scope>NUCLEOTIDE SEQUENCE</scope>
</reference>
<name>A0A0E9R475_ANGAN</name>
<accession>A0A0E9R475</accession>
<dbReference type="EMBL" id="GBXM01084621">
    <property type="protein sequence ID" value="JAH23956.1"/>
    <property type="molecule type" value="Transcribed_RNA"/>
</dbReference>
<dbReference type="EMBL" id="GBXM01053060">
    <property type="protein sequence ID" value="JAH55517.1"/>
    <property type="molecule type" value="Transcribed_RNA"/>
</dbReference>
<protein>
    <submittedName>
        <fullName evidence="1">Uncharacterized protein</fullName>
    </submittedName>
</protein>
<reference evidence="1" key="2">
    <citation type="journal article" date="2015" name="Fish Shellfish Immunol.">
        <title>Early steps in the European eel (Anguilla anguilla)-Vibrio vulnificus interaction in the gills: Role of the RtxA13 toxin.</title>
        <authorList>
            <person name="Callol A."/>
            <person name="Pajuelo D."/>
            <person name="Ebbesson L."/>
            <person name="Teles M."/>
            <person name="MacKenzie S."/>
            <person name="Amaro C."/>
        </authorList>
    </citation>
    <scope>NUCLEOTIDE SEQUENCE</scope>
</reference>
<dbReference type="AlphaFoldDB" id="A0A0E9R475"/>
<sequence>MSTSVLTTTCSAPSGLQKSTSMLPANSLMMATCSSVFGLRR</sequence>
<proteinExistence type="predicted"/>
<evidence type="ECO:0000313" key="1">
    <source>
        <dbReference type="EMBL" id="JAH23956.1"/>
    </source>
</evidence>